<dbReference type="AlphaFoldDB" id="A0A9J5W7X3"/>
<proteinExistence type="predicted"/>
<organism evidence="1 2">
    <name type="scientific">Solanum commersonii</name>
    <name type="common">Commerson's wild potato</name>
    <name type="synonym">Commerson's nightshade</name>
    <dbReference type="NCBI Taxonomy" id="4109"/>
    <lineage>
        <taxon>Eukaryota</taxon>
        <taxon>Viridiplantae</taxon>
        <taxon>Streptophyta</taxon>
        <taxon>Embryophyta</taxon>
        <taxon>Tracheophyta</taxon>
        <taxon>Spermatophyta</taxon>
        <taxon>Magnoliopsida</taxon>
        <taxon>eudicotyledons</taxon>
        <taxon>Gunneridae</taxon>
        <taxon>Pentapetalae</taxon>
        <taxon>asterids</taxon>
        <taxon>lamiids</taxon>
        <taxon>Solanales</taxon>
        <taxon>Solanaceae</taxon>
        <taxon>Solanoideae</taxon>
        <taxon>Solaneae</taxon>
        <taxon>Solanum</taxon>
    </lineage>
</organism>
<protein>
    <submittedName>
        <fullName evidence="1">Uncharacterized protein</fullName>
    </submittedName>
</protein>
<keyword evidence="2" id="KW-1185">Reference proteome</keyword>
<evidence type="ECO:0000313" key="2">
    <source>
        <dbReference type="Proteomes" id="UP000824120"/>
    </source>
</evidence>
<dbReference type="Proteomes" id="UP000824120">
    <property type="component" value="Chromosome 12"/>
</dbReference>
<dbReference type="EMBL" id="JACXVP010000012">
    <property type="protein sequence ID" value="KAG5571609.1"/>
    <property type="molecule type" value="Genomic_DNA"/>
</dbReference>
<evidence type="ECO:0000313" key="1">
    <source>
        <dbReference type="EMBL" id="KAG5571609.1"/>
    </source>
</evidence>
<comment type="caution">
    <text evidence="1">The sequence shown here is derived from an EMBL/GenBank/DDBJ whole genome shotgun (WGS) entry which is preliminary data.</text>
</comment>
<name>A0A9J5W7X3_SOLCO</name>
<reference evidence="1 2" key="1">
    <citation type="submission" date="2020-09" db="EMBL/GenBank/DDBJ databases">
        <title>De no assembly of potato wild relative species, Solanum commersonii.</title>
        <authorList>
            <person name="Cho K."/>
        </authorList>
    </citation>
    <scope>NUCLEOTIDE SEQUENCE [LARGE SCALE GENOMIC DNA]</scope>
    <source>
        <strain evidence="1">LZ3.2</strain>
        <tissue evidence="1">Leaf</tissue>
    </source>
</reference>
<accession>A0A9J5W7X3</accession>
<gene>
    <name evidence="1" type="ORF">H5410_061375</name>
</gene>
<dbReference type="OrthoDB" id="1743443at2759"/>
<sequence>MGFWEPSTTTFKFLNFEITPTLEEFSNLHIFRSLRYVDGGQVELDYLFQRFGRLKDKKSAGRVGTHNRFGNKR</sequence>